<feature type="domain" description="U1-type" evidence="2">
    <location>
        <begin position="243"/>
        <end position="277"/>
    </location>
</feature>
<protein>
    <recommendedName>
        <fullName evidence="2">U1-type domain-containing protein</fullName>
    </recommendedName>
</protein>
<dbReference type="AlphaFoldDB" id="A0A7J0GC05"/>
<feature type="region of interest" description="Disordered" evidence="1">
    <location>
        <begin position="1"/>
        <end position="20"/>
    </location>
</feature>
<dbReference type="InterPro" id="IPR013087">
    <property type="entry name" value="Znf_C2H2_type"/>
</dbReference>
<dbReference type="SMART" id="SM00451">
    <property type="entry name" value="ZnF_U1"/>
    <property type="match status" value="2"/>
</dbReference>
<feature type="region of interest" description="Disordered" evidence="1">
    <location>
        <begin position="370"/>
        <end position="411"/>
    </location>
</feature>
<organism evidence="3 4">
    <name type="scientific">Actinidia rufa</name>
    <dbReference type="NCBI Taxonomy" id="165716"/>
    <lineage>
        <taxon>Eukaryota</taxon>
        <taxon>Viridiplantae</taxon>
        <taxon>Streptophyta</taxon>
        <taxon>Embryophyta</taxon>
        <taxon>Tracheophyta</taxon>
        <taxon>Spermatophyta</taxon>
        <taxon>Magnoliopsida</taxon>
        <taxon>eudicotyledons</taxon>
        <taxon>Gunneridae</taxon>
        <taxon>Pentapetalae</taxon>
        <taxon>asterids</taxon>
        <taxon>Ericales</taxon>
        <taxon>Actinidiaceae</taxon>
        <taxon>Actinidia</taxon>
    </lineage>
</organism>
<dbReference type="Pfam" id="PF12874">
    <property type="entry name" value="zf-met"/>
    <property type="match status" value="2"/>
</dbReference>
<feature type="compositionally biased region" description="Acidic residues" evidence="1">
    <location>
        <begin position="381"/>
        <end position="411"/>
    </location>
</feature>
<feature type="region of interest" description="Disordered" evidence="1">
    <location>
        <begin position="128"/>
        <end position="148"/>
    </location>
</feature>
<accession>A0A7J0GC05</accession>
<sequence>MGPMRAGAAENGNSSHIAPSSGNTNPIFLSFDSGLLGNGHNVRRRSDILGDPIDVTELMIAREMEKKRIREEILTSGLLRRRELEAEVIREMMMEREIFMGWEEGGGGLSLVDSRLNGLSRQEGGINGGLSSVHRVSGAGGGGGKEERPATWLGRQEGGSDGNLASVLGCVEGGVLGGFPFQRQPEEAASRIVAEPAGVGEGQIVSVCKPMNSNISGMKRKFEAPTKENGNGASSVNLNKKSLGEWSCALCQVTATCEQSLKDHLNGKKHMAKEKAMLISTKTVNLNANNYEASVEETNDLEAVDHETQQKWSEKQTEMELNTFWCATCKIGAMGEKQMRAHRRGKRHMTLLQKSGGGVVVIKTIPDNPSYVSRSNGAVAEETEEPLCNSDEDADEAVNDESDAVGSDFEA</sequence>
<dbReference type="InterPro" id="IPR036236">
    <property type="entry name" value="Znf_C2H2_sf"/>
</dbReference>
<gene>
    <name evidence="3" type="ORF">Acr_20g0000900</name>
</gene>
<dbReference type="OrthoDB" id="434647at2759"/>
<evidence type="ECO:0000313" key="3">
    <source>
        <dbReference type="EMBL" id="GFZ08282.1"/>
    </source>
</evidence>
<dbReference type="EMBL" id="BJWL01000020">
    <property type="protein sequence ID" value="GFZ08282.1"/>
    <property type="molecule type" value="Genomic_DNA"/>
</dbReference>
<dbReference type="PANTHER" id="PTHR47487">
    <property type="entry name" value="OS06G0651300 PROTEIN-RELATED"/>
    <property type="match status" value="1"/>
</dbReference>
<evidence type="ECO:0000313" key="4">
    <source>
        <dbReference type="Proteomes" id="UP000585474"/>
    </source>
</evidence>
<keyword evidence="4" id="KW-1185">Reference proteome</keyword>
<dbReference type="PANTHER" id="PTHR47487:SF8">
    <property type="entry name" value="OS08G0270900 PROTEIN"/>
    <property type="match status" value="1"/>
</dbReference>
<feature type="compositionally biased region" description="Polar residues" evidence="1">
    <location>
        <begin position="11"/>
        <end position="20"/>
    </location>
</feature>
<evidence type="ECO:0000259" key="2">
    <source>
        <dbReference type="SMART" id="SM00451"/>
    </source>
</evidence>
<dbReference type="SUPFAM" id="SSF57667">
    <property type="entry name" value="beta-beta-alpha zinc fingers"/>
    <property type="match status" value="2"/>
</dbReference>
<evidence type="ECO:0000256" key="1">
    <source>
        <dbReference type="SAM" id="MobiDB-lite"/>
    </source>
</evidence>
<dbReference type="GO" id="GO:0003676">
    <property type="term" value="F:nucleic acid binding"/>
    <property type="evidence" value="ECO:0007669"/>
    <property type="project" value="InterPro"/>
</dbReference>
<dbReference type="Gene3D" id="3.30.160.60">
    <property type="entry name" value="Classic Zinc Finger"/>
    <property type="match status" value="2"/>
</dbReference>
<dbReference type="Proteomes" id="UP000585474">
    <property type="component" value="Unassembled WGS sequence"/>
</dbReference>
<feature type="domain" description="U1-type" evidence="2">
    <location>
        <begin position="321"/>
        <end position="355"/>
    </location>
</feature>
<proteinExistence type="predicted"/>
<dbReference type="GO" id="GO:0008270">
    <property type="term" value="F:zinc ion binding"/>
    <property type="evidence" value="ECO:0007669"/>
    <property type="project" value="InterPro"/>
</dbReference>
<reference evidence="3 4" key="1">
    <citation type="submission" date="2019-07" db="EMBL/GenBank/DDBJ databases">
        <title>De Novo Assembly of kiwifruit Actinidia rufa.</title>
        <authorList>
            <person name="Sugita-Konishi S."/>
            <person name="Sato K."/>
            <person name="Mori E."/>
            <person name="Abe Y."/>
            <person name="Kisaki G."/>
            <person name="Hamano K."/>
            <person name="Suezawa K."/>
            <person name="Otani M."/>
            <person name="Fukuda T."/>
            <person name="Manabe T."/>
            <person name="Gomi K."/>
            <person name="Tabuchi M."/>
            <person name="Akimitsu K."/>
            <person name="Kataoka I."/>
        </authorList>
    </citation>
    <scope>NUCLEOTIDE SEQUENCE [LARGE SCALE GENOMIC DNA]</scope>
    <source>
        <strain evidence="4">cv. Fuchu</strain>
    </source>
</reference>
<dbReference type="InterPro" id="IPR003604">
    <property type="entry name" value="Matrin/U1-like-C_Znf_C2H2"/>
</dbReference>
<comment type="caution">
    <text evidence="3">The sequence shown here is derived from an EMBL/GenBank/DDBJ whole genome shotgun (WGS) entry which is preliminary data.</text>
</comment>
<name>A0A7J0GC05_9ERIC</name>